<reference evidence="2" key="2">
    <citation type="submission" date="2023-05" db="EMBL/GenBank/DDBJ databases">
        <authorList>
            <consortium name="Lawrence Berkeley National Laboratory"/>
            <person name="Steindorff A."/>
            <person name="Hensen N."/>
            <person name="Bonometti L."/>
            <person name="Westerberg I."/>
            <person name="Brannstrom I.O."/>
            <person name="Guillou S."/>
            <person name="Cros-Aarteil S."/>
            <person name="Calhoun S."/>
            <person name="Haridas S."/>
            <person name="Kuo A."/>
            <person name="Mondo S."/>
            <person name="Pangilinan J."/>
            <person name="Riley R."/>
            <person name="Labutti K."/>
            <person name="Andreopoulos B."/>
            <person name="Lipzen A."/>
            <person name="Chen C."/>
            <person name="Yanf M."/>
            <person name="Daum C."/>
            <person name="Ng V."/>
            <person name="Clum A."/>
            <person name="Ohm R."/>
            <person name="Martin F."/>
            <person name="Silar P."/>
            <person name="Natvig D."/>
            <person name="Lalanne C."/>
            <person name="Gautier V."/>
            <person name="Ament-Velasquez S.L."/>
            <person name="Kruys A."/>
            <person name="Hutchinson M.I."/>
            <person name="Powell A.J."/>
            <person name="Barry K."/>
            <person name="Miller A.N."/>
            <person name="Grigoriev I.V."/>
            <person name="Debuchy R."/>
            <person name="Gladieux P."/>
            <person name="Thoren M.H."/>
            <person name="Johannesson H."/>
        </authorList>
    </citation>
    <scope>NUCLEOTIDE SEQUENCE</scope>
    <source>
        <strain evidence="2">CBS 532.94</strain>
    </source>
</reference>
<dbReference type="InterPro" id="IPR025204">
    <property type="entry name" value="CENP-L"/>
</dbReference>
<protein>
    <submittedName>
        <fullName evidence="2">Kinetochore complex Sim4 subunit Fta1-domain-containing protein</fullName>
    </submittedName>
</protein>
<sequence>MPPKRRRPRPASPSPQPAPDRDDHDQSPSLAEEQEPGEEEDVPFYNITFTAHRVSPLYLGTGNGPLTAIRLALLAQRLRDRLVGDVVRGVEVGGGPSGGPEDGGAMMMMGGRAGALEGVEMRWVDVAGGVLGFSANREGEVVEGLQGKKALHIALRYEMAVCTALLLPRLLAEEKTTGERGGGFGTRLFAVGTGAGTVDEMDWERDVDPDRFLELPLLLLRMPAPLQAIVGEFLATAFDCRITPMRLGTRTLVRSWEAWIRSAGLPDRGSLAKDMVLTLGFYLPPQDRSSLAQAGPSDEDATKAEQPLGLKSIDVIIPAGELQKFVAAGKRLNTSQHGKTQASPWGWENDVKKRRILAGRLYEEGWAWRTDDEGSPEQQPFTEALACYLKEHLALNLFHPGVRVAKIACSGFAISDTRVKVFTPADSGDGLGPRGAVVELIGRLAEKAQVSTAGS</sequence>
<dbReference type="Pfam" id="PF13092">
    <property type="entry name" value="CENP-L"/>
    <property type="match status" value="1"/>
</dbReference>
<evidence type="ECO:0000313" key="2">
    <source>
        <dbReference type="EMBL" id="KAK4238320.1"/>
    </source>
</evidence>
<accession>A0AAN7CAG6</accession>
<reference evidence="2" key="1">
    <citation type="journal article" date="2023" name="Mol. Phylogenet. Evol.">
        <title>Genome-scale phylogeny and comparative genomics of the fungal order Sordariales.</title>
        <authorList>
            <person name="Hensen N."/>
            <person name="Bonometti L."/>
            <person name="Westerberg I."/>
            <person name="Brannstrom I.O."/>
            <person name="Guillou S."/>
            <person name="Cros-Aarteil S."/>
            <person name="Calhoun S."/>
            <person name="Haridas S."/>
            <person name="Kuo A."/>
            <person name="Mondo S."/>
            <person name="Pangilinan J."/>
            <person name="Riley R."/>
            <person name="LaButti K."/>
            <person name="Andreopoulos B."/>
            <person name="Lipzen A."/>
            <person name="Chen C."/>
            <person name="Yan M."/>
            <person name="Daum C."/>
            <person name="Ng V."/>
            <person name="Clum A."/>
            <person name="Steindorff A."/>
            <person name="Ohm R.A."/>
            <person name="Martin F."/>
            <person name="Silar P."/>
            <person name="Natvig D.O."/>
            <person name="Lalanne C."/>
            <person name="Gautier V."/>
            <person name="Ament-Velasquez S.L."/>
            <person name="Kruys A."/>
            <person name="Hutchinson M.I."/>
            <person name="Powell A.J."/>
            <person name="Barry K."/>
            <person name="Miller A.N."/>
            <person name="Grigoriev I.V."/>
            <person name="Debuchy R."/>
            <person name="Gladieux P."/>
            <person name="Hiltunen Thoren M."/>
            <person name="Johannesson H."/>
        </authorList>
    </citation>
    <scope>NUCLEOTIDE SEQUENCE</scope>
    <source>
        <strain evidence="2">CBS 532.94</strain>
    </source>
</reference>
<proteinExistence type="predicted"/>
<keyword evidence="3" id="KW-1185">Reference proteome</keyword>
<name>A0AAN7CAG6_9PEZI</name>
<organism evidence="2 3">
    <name type="scientific">Achaetomium macrosporum</name>
    <dbReference type="NCBI Taxonomy" id="79813"/>
    <lineage>
        <taxon>Eukaryota</taxon>
        <taxon>Fungi</taxon>
        <taxon>Dikarya</taxon>
        <taxon>Ascomycota</taxon>
        <taxon>Pezizomycotina</taxon>
        <taxon>Sordariomycetes</taxon>
        <taxon>Sordariomycetidae</taxon>
        <taxon>Sordariales</taxon>
        <taxon>Chaetomiaceae</taxon>
        <taxon>Achaetomium</taxon>
    </lineage>
</organism>
<feature type="compositionally biased region" description="Acidic residues" evidence="1">
    <location>
        <begin position="32"/>
        <end position="41"/>
    </location>
</feature>
<gene>
    <name evidence="2" type="ORF">C8A03DRAFT_43919</name>
</gene>
<dbReference type="Proteomes" id="UP001303760">
    <property type="component" value="Unassembled WGS sequence"/>
</dbReference>
<dbReference type="EMBL" id="MU860100">
    <property type="protein sequence ID" value="KAK4238320.1"/>
    <property type="molecule type" value="Genomic_DNA"/>
</dbReference>
<evidence type="ECO:0000256" key="1">
    <source>
        <dbReference type="SAM" id="MobiDB-lite"/>
    </source>
</evidence>
<comment type="caution">
    <text evidence="2">The sequence shown here is derived from an EMBL/GenBank/DDBJ whole genome shotgun (WGS) entry which is preliminary data.</text>
</comment>
<feature type="region of interest" description="Disordered" evidence="1">
    <location>
        <begin position="1"/>
        <end position="41"/>
    </location>
</feature>
<dbReference type="AlphaFoldDB" id="A0AAN7CAG6"/>
<evidence type="ECO:0000313" key="3">
    <source>
        <dbReference type="Proteomes" id="UP001303760"/>
    </source>
</evidence>